<protein>
    <submittedName>
        <fullName evidence="2">Uncharacterized protein</fullName>
    </submittedName>
</protein>
<dbReference type="Gene3D" id="1.20.1260.80">
    <property type="match status" value="1"/>
</dbReference>
<proteinExistence type="predicted"/>
<dbReference type="AlphaFoldDB" id="A0A162QPB2"/>
<dbReference type="Proteomes" id="UP000077051">
    <property type="component" value="Unassembled WGS sequence"/>
</dbReference>
<evidence type="ECO:0000256" key="1">
    <source>
        <dbReference type="SAM" id="Coils"/>
    </source>
</evidence>
<dbReference type="EMBL" id="AMYB01000006">
    <property type="protein sequence ID" value="OAD01099.1"/>
    <property type="molecule type" value="Genomic_DNA"/>
</dbReference>
<sequence length="601" mass="68474">MTLAGGIKQLLDQEYSQSIFSIKCTGMAAFEIGFTFNSHQYIRHKSIVKLQRAFSDDTNLSSIVSCCPNLRSIKQATGLLTDEERCNYYPELLALQQQGHLRCLEEVDKPPSGPNAETANADYIQLMLTLKASITKLYLCNYSSDQPSAFALTEHLPAFNRLKEVDIFSKTGITVRQFNAVLDSKHSCQKIAVNSLLFAQDQHSAEGDSCAGICPLPQIKAAKLEVQSFLLKDIQVIKHMLPRLNELEIFIQGQNSVTTVQDQLERFKQLCEYLSQLDIFNIGNISVSTDLMFELFTNAQNYFLVEKVTVALDEDTKHIGFHISTIEDADMKSRRKGSKPQCEVYLNVNAKQVTRSFCQRLVRFVVKTIKPSRIALHGLYVEEDRQENKILGDCVDYILSHCGSSLKELELYHLCLFSYSNFECVNVLSIDHLIMYRCSMDDDYLTDISLAIAMVKHMLFYRGHVLPYGHGFDMPNTFIETLRLFDIAADTVFKIQNDLGENSRYRYYEKESPTVVKVKAMCVSKLMFGPSDVCIDLSYDALEDAYDTLEDAYDTLEDAYDTLEDAYDTLEDAYDTLEDAYDTLEDAYDTLEYGRLRIERC</sequence>
<name>A0A162QPB2_MUCCL</name>
<evidence type="ECO:0000313" key="3">
    <source>
        <dbReference type="Proteomes" id="UP000077051"/>
    </source>
</evidence>
<feature type="coiled-coil region" evidence="1">
    <location>
        <begin position="539"/>
        <end position="587"/>
    </location>
</feature>
<dbReference type="VEuPathDB" id="FungiDB:MUCCIDRAFT_165001"/>
<keyword evidence="1" id="KW-0175">Coiled coil</keyword>
<reference evidence="2 3" key="1">
    <citation type="submission" date="2015-06" db="EMBL/GenBank/DDBJ databases">
        <title>Expansion of signal transduction pathways in fungi by whole-genome duplication.</title>
        <authorList>
            <consortium name="DOE Joint Genome Institute"/>
            <person name="Corrochano L.M."/>
            <person name="Kuo A."/>
            <person name="Marcet-Houben M."/>
            <person name="Polaino S."/>
            <person name="Salamov A."/>
            <person name="Villalobos J.M."/>
            <person name="Alvarez M.I."/>
            <person name="Avalos J."/>
            <person name="Benito E.P."/>
            <person name="Benoit I."/>
            <person name="Burger G."/>
            <person name="Camino L.P."/>
            <person name="Canovas D."/>
            <person name="Cerda-Olmedo E."/>
            <person name="Cheng J.-F."/>
            <person name="Dominguez A."/>
            <person name="Elias M."/>
            <person name="Eslava A.P."/>
            <person name="Glaser F."/>
            <person name="Grimwood J."/>
            <person name="Gutierrez G."/>
            <person name="Heitman J."/>
            <person name="Henrissat B."/>
            <person name="Iturriaga E.A."/>
            <person name="Lang B.F."/>
            <person name="Lavin J.L."/>
            <person name="Lee S."/>
            <person name="Li W."/>
            <person name="Lindquist E."/>
            <person name="Lopez-Garcia S."/>
            <person name="Luque E.M."/>
            <person name="Marcos A.T."/>
            <person name="Martin J."/>
            <person name="Mccluskey K."/>
            <person name="Medina H.R."/>
            <person name="Miralles-Duran A."/>
            <person name="Miyazaki A."/>
            <person name="Munoz-Torres E."/>
            <person name="Oguiza J.A."/>
            <person name="Ohm R."/>
            <person name="Olmedo M."/>
            <person name="Orejas M."/>
            <person name="Ortiz-Castellanos L."/>
            <person name="Pisabarro A.G."/>
            <person name="Rodriguez-Romero J."/>
            <person name="Ruiz-Herrera J."/>
            <person name="Ruiz-Vazquez R."/>
            <person name="Sanz C."/>
            <person name="Schackwitz W."/>
            <person name="Schmutz J."/>
            <person name="Shahriari M."/>
            <person name="Shelest E."/>
            <person name="Silva-Franco F."/>
            <person name="Soanes D."/>
            <person name="Syed K."/>
            <person name="Tagua V.G."/>
            <person name="Talbot N.J."/>
            <person name="Thon M."/>
            <person name="De Vries R.P."/>
            <person name="Wiebenga A."/>
            <person name="Yadav J.S."/>
            <person name="Braun E.L."/>
            <person name="Baker S."/>
            <person name="Garre V."/>
            <person name="Horwitz B."/>
            <person name="Torres-Martinez S."/>
            <person name="Idnurm A."/>
            <person name="Herrera-Estrella A."/>
            <person name="Gabaldon T."/>
            <person name="Grigoriev I.V."/>
        </authorList>
    </citation>
    <scope>NUCLEOTIDE SEQUENCE [LARGE SCALE GENOMIC DNA]</scope>
    <source>
        <strain evidence="2 3">CBS 277.49</strain>
    </source>
</reference>
<comment type="caution">
    <text evidence="2">The sequence shown here is derived from an EMBL/GenBank/DDBJ whole genome shotgun (WGS) entry which is preliminary data.</text>
</comment>
<evidence type="ECO:0000313" key="2">
    <source>
        <dbReference type="EMBL" id="OAD01099.1"/>
    </source>
</evidence>
<keyword evidence="3" id="KW-1185">Reference proteome</keyword>
<accession>A0A162QPB2</accession>
<organism evidence="2 3">
    <name type="scientific">Mucor lusitanicus CBS 277.49</name>
    <dbReference type="NCBI Taxonomy" id="747725"/>
    <lineage>
        <taxon>Eukaryota</taxon>
        <taxon>Fungi</taxon>
        <taxon>Fungi incertae sedis</taxon>
        <taxon>Mucoromycota</taxon>
        <taxon>Mucoromycotina</taxon>
        <taxon>Mucoromycetes</taxon>
        <taxon>Mucorales</taxon>
        <taxon>Mucorineae</taxon>
        <taxon>Mucoraceae</taxon>
        <taxon>Mucor</taxon>
    </lineage>
</organism>
<gene>
    <name evidence="2" type="ORF">MUCCIDRAFT_165001</name>
</gene>